<sequence length="192" mass="21787">MASSMTSSSVVLLGNKAMALHLGLQMSPRCLSFSCKGLRKSHWQGNGQKSSAVERRPRQLAVHVSLLGLLDTFSTTRMMRQMLDMIDWIFEDPFVTVPSRNRVTREVQGPWDIRDDKNKIKMRFDMPGLSKEDVKVSLEDDVLIIKGEQKEEGGEKGPEWSSRSMSTYTRLQLPDNCEKDKIKAELKSGVRI</sequence>
<accession>A0ACB9NWC9</accession>
<dbReference type="EMBL" id="CM042886">
    <property type="protein sequence ID" value="KAI4340947.1"/>
    <property type="molecule type" value="Genomic_DNA"/>
</dbReference>
<protein>
    <submittedName>
        <fullName evidence="1">Uncharacterized protein</fullName>
    </submittedName>
</protein>
<proteinExistence type="predicted"/>
<evidence type="ECO:0000313" key="1">
    <source>
        <dbReference type="EMBL" id="KAI4340947.1"/>
    </source>
</evidence>
<dbReference type="Proteomes" id="UP001057402">
    <property type="component" value="Chromosome 7"/>
</dbReference>
<comment type="caution">
    <text evidence="1">The sequence shown here is derived from an EMBL/GenBank/DDBJ whole genome shotgun (WGS) entry which is preliminary data.</text>
</comment>
<reference evidence="2" key="1">
    <citation type="journal article" date="2023" name="Front. Plant Sci.">
        <title>Chromosomal-level genome assembly of Melastoma candidum provides insights into trichome evolution.</title>
        <authorList>
            <person name="Zhong Y."/>
            <person name="Wu W."/>
            <person name="Sun C."/>
            <person name="Zou P."/>
            <person name="Liu Y."/>
            <person name="Dai S."/>
            <person name="Zhou R."/>
        </authorList>
    </citation>
    <scope>NUCLEOTIDE SEQUENCE [LARGE SCALE GENOMIC DNA]</scope>
</reference>
<name>A0ACB9NWC9_9MYRT</name>
<evidence type="ECO:0000313" key="2">
    <source>
        <dbReference type="Proteomes" id="UP001057402"/>
    </source>
</evidence>
<organism evidence="1 2">
    <name type="scientific">Melastoma candidum</name>
    <dbReference type="NCBI Taxonomy" id="119954"/>
    <lineage>
        <taxon>Eukaryota</taxon>
        <taxon>Viridiplantae</taxon>
        <taxon>Streptophyta</taxon>
        <taxon>Embryophyta</taxon>
        <taxon>Tracheophyta</taxon>
        <taxon>Spermatophyta</taxon>
        <taxon>Magnoliopsida</taxon>
        <taxon>eudicotyledons</taxon>
        <taxon>Gunneridae</taxon>
        <taxon>Pentapetalae</taxon>
        <taxon>rosids</taxon>
        <taxon>malvids</taxon>
        <taxon>Myrtales</taxon>
        <taxon>Melastomataceae</taxon>
        <taxon>Melastomatoideae</taxon>
        <taxon>Melastomateae</taxon>
        <taxon>Melastoma</taxon>
    </lineage>
</organism>
<gene>
    <name evidence="1" type="ORF">MLD38_025734</name>
</gene>
<keyword evidence="2" id="KW-1185">Reference proteome</keyword>